<name>A0A1G1XWE8_9BACT</name>
<reference evidence="1 2" key="1">
    <citation type="journal article" date="2016" name="Nat. Commun.">
        <title>Thousands of microbial genomes shed light on interconnected biogeochemical processes in an aquifer system.</title>
        <authorList>
            <person name="Anantharaman K."/>
            <person name="Brown C.T."/>
            <person name="Hug L.A."/>
            <person name="Sharon I."/>
            <person name="Castelle C.J."/>
            <person name="Probst A.J."/>
            <person name="Thomas B.C."/>
            <person name="Singh A."/>
            <person name="Wilkins M.J."/>
            <person name="Karaoz U."/>
            <person name="Brodie E.L."/>
            <person name="Williams K.H."/>
            <person name="Hubbard S.S."/>
            <person name="Banfield J.F."/>
        </authorList>
    </citation>
    <scope>NUCLEOTIDE SEQUENCE [LARGE SCALE GENOMIC DNA]</scope>
</reference>
<sequence>MINPEQPAEAESFFSDIPENLKREWENIPKDYVSVYHFTKPEALKGISEKGLRHYSDTAPEGQLDYYQKVKIDIDRIFDQVATELGISHKRSGSVFASPEFMDEKQTMGKGNIPLEIKVDPQKVTIRDGQLVTAAANSWLRTPDGQKWLEDHPEFIAEKNDKEQFEKLQAEFQGNHLDYIRQYWKKAVTLDEWNHLSAEERKKLSKLPEVIIEDGVDPEFIRVKEN</sequence>
<comment type="caution">
    <text evidence="1">The sequence shown here is derived from an EMBL/GenBank/DDBJ whole genome shotgun (WGS) entry which is preliminary data.</text>
</comment>
<accession>A0A1G1XWE8</accession>
<gene>
    <name evidence="1" type="ORF">A2731_03320</name>
</gene>
<dbReference type="AlphaFoldDB" id="A0A1G1XWE8"/>
<dbReference type="STRING" id="1797533.A2731_03320"/>
<organism evidence="1 2">
    <name type="scientific">Candidatus Buchananbacteria bacterium RIFCSPHIGHO2_01_FULL_39_8</name>
    <dbReference type="NCBI Taxonomy" id="1797533"/>
    <lineage>
        <taxon>Bacteria</taxon>
        <taxon>Candidatus Buchananiibacteriota</taxon>
    </lineage>
</organism>
<dbReference type="EMBL" id="MHIC01000030">
    <property type="protein sequence ID" value="OGY44264.1"/>
    <property type="molecule type" value="Genomic_DNA"/>
</dbReference>
<protein>
    <submittedName>
        <fullName evidence="1">Uncharacterized protein</fullName>
    </submittedName>
</protein>
<proteinExistence type="predicted"/>
<dbReference type="Proteomes" id="UP000176241">
    <property type="component" value="Unassembled WGS sequence"/>
</dbReference>
<evidence type="ECO:0000313" key="2">
    <source>
        <dbReference type="Proteomes" id="UP000176241"/>
    </source>
</evidence>
<evidence type="ECO:0000313" key="1">
    <source>
        <dbReference type="EMBL" id="OGY44264.1"/>
    </source>
</evidence>